<dbReference type="InterPro" id="IPR052894">
    <property type="entry name" value="AsmA-related"/>
</dbReference>
<keyword evidence="3" id="KW-1185">Reference proteome</keyword>
<dbReference type="GO" id="GO:0090313">
    <property type="term" value="P:regulation of protein targeting to membrane"/>
    <property type="evidence" value="ECO:0007669"/>
    <property type="project" value="TreeGrafter"/>
</dbReference>
<dbReference type="PANTHER" id="PTHR30441:SF4">
    <property type="entry name" value="PROTEIN ASMA"/>
    <property type="match status" value="1"/>
</dbReference>
<dbReference type="RefSeq" id="WP_114403195.1">
    <property type="nucleotide sequence ID" value="NZ_QPGB01000004.1"/>
</dbReference>
<dbReference type="InterPro" id="IPR007844">
    <property type="entry name" value="AsmA"/>
</dbReference>
<dbReference type="GO" id="GO:0005886">
    <property type="term" value="C:plasma membrane"/>
    <property type="evidence" value="ECO:0007669"/>
    <property type="project" value="TreeGrafter"/>
</dbReference>
<evidence type="ECO:0000259" key="1">
    <source>
        <dbReference type="Pfam" id="PF05170"/>
    </source>
</evidence>
<organism evidence="2 3">
    <name type="scientific">Parvibium lacunae</name>
    <dbReference type="NCBI Taxonomy" id="1888893"/>
    <lineage>
        <taxon>Bacteria</taxon>
        <taxon>Pseudomonadati</taxon>
        <taxon>Pseudomonadota</taxon>
        <taxon>Betaproteobacteria</taxon>
        <taxon>Burkholderiales</taxon>
        <taxon>Alcaligenaceae</taxon>
        <taxon>Parvibium</taxon>
    </lineage>
</organism>
<dbReference type="Proteomes" id="UP000252357">
    <property type="component" value="Unassembled WGS sequence"/>
</dbReference>
<dbReference type="Pfam" id="PF05170">
    <property type="entry name" value="AsmA"/>
    <property type="match status" value="1"/>
</dbReference>
<evidence type="ECO:0000313" key="3">
    <source>
        <dbReference type="Proteomes" id="UP000252357"/>
    </source>
</evidence>
<dbReference type="PANTHER" id="PTHR30441">
    <property type="entry name" value="DUF748 DOMAIN-CONTAINING PROTEIN"/>
    <property type="match status" value="1"/>
</dbReference>
<protein>
    <submittedName>
        <fullName evidence="2">AsmA family protein</fullName>
    </submittedName>
</protein>
<name>A0A368L0G7_9BURK</name>
<reference evidence="2 3" key="1">
    <citation type="journal article" date="2018" name="Int. J. Syst. Evol. Microbiol.">
        <title>Parvibium lacunae gen. nov., sp. nov., a new member of the family Alcaligenaceae isolated from a freshwater pond.</title>
        <authorList>
            <person name="Chen W.M."/>
            <person name="Xie P.B."/>
            <person name="Hsu M.Y."/>
            <person name="Sheu S.Y."/>
        </authorList>
    </citation>
    <scope>NUCLEOTIDE SEQUENCE [LARGE SCALE GENOMIC DNA]</scope>
    <source>
        <strain evidence="2 3">KMB9</strain>
    </source>
</reference>
<gene>
    <name evidence="2" type="ORF">DU000_09610</name>
</gene>
<accession>A0A368L0G7</accession>
<sequence length="759" mass="83495">MRYVKHALWGLGILAITLFGLTLTVSALFNPNDYRDSVRALVKKELQRDIQFGGDLRLRFFPTLAIDLGETVLSEYQSPQPFARVERLQVALAVWPLLRKQLVINHVLLDGPQITLIRRQDGSLNIADLLKPPSPENERPFAFDISKLRIQQGQLTWVDELSQQTWLLDKLQVHTGRLAPNVESGFSLQGRVSQAKQATQVAIELAGRSEFKLAPLALDLKKLRLQLNGRIAQLSDLKTRFELDQLRWEATPANIDLTGLRLQSEGRILAQAGAPTQAFESQWTWPRLQLRAEQAKGEPLNIHFNLTGPQAVEASLVLAEPQGDWQNLQFKQLHLRSHVKNATQTVAAEWRSQLQWNQAKQTLMLPGIALTTRLQTAQLGNKALNGQLNGDLQAGFAVPRVKGQLAGKLGVAKATPVRLEFDWQNRRNAAPGGAAVAVLSVMLELAELNLDELLPPPARAQAATQKPDPDTPLPWSTLLHAPVVEGQVRIGQLQAHGLRLREVNAALALSPGELKLAPVQANLYGGSGRVSLRLNAHQQQLHAEQTLTGVSLEPLLQDLIGRHPVAGRAQLNASLQGQGASLQALKQQLQGAGKLQINDGALSGINIAKTLREWKAKLSLNQDEKQRAKQDEKTDFSELTATFTIRDGTLLNRDLVAKAPFLRLTGAGQANLVKNQLDYLLQANLVNTATGQAGKELQQLHGLTIPIQLTGPFDAVDYHLRWRDLAAGALKGKVNQQLDSAKETLKQQASDQLKGLLGR</sequence>
<dbReference type="AlphaFoldDB" id="A0A368L0G7"/>
<evidence type="ECO:0000313" key="2">
    <source>
        <dbReference type="EMBL" id="RCS57053.1"/>
    </source>
</evidence>
<feature type="domain" description="AsmA" evidence="1">
    <location>
        <begin position="2"/>
        <end position="654"/>
    </location>
</feature>
<proteinExistence type="predicted"/>
<comment type="caution">
    <text evidence="2">The sequence shown here is derived from an EMBL/GenBank/DDBJ whole genome shotgun (WGS) entry which is preliminary data.</text>
</comment>
<dbReference type="EMBL" id="QPGB01000004">
    <property type="protein sequence ID" value="RCS57053.1"/>
    <property type="molecule type" value="Genomic_DNA"/>
</dbReference>
<dbReference type="OrthoDB" id="9766390at2"/>